<dbReference type="GO" id="GO:0006357">
    <property type="term" value="P:regulation of transcription by RNA polymerase II"/>
    <property type="evidence" value="ECO:0000318"/>
    <property type="project" value="GO_Central"/>
</dbReference>
<protein>
    <recommendedName>
        <fullName evidence="5">BHLH domain-containing protein</fullName>
    </recommendedName>
</protein>
<sequence length="252" mass="27912">MVALPSDWALKIGCEDDGFLRAREDTLCGPLDYDNGWQGGVIGVDLNKKQSHNANERERRKRLNTAFSNLRFLLPDSSISKRKWSIPTTVSKAVDYIPELQREVDDLLKRREKLHASVSTHHERTHPLTSCLPTVTVIRVDQLEITTQICLSKAYSLPFSTLVARLEGEGLHVTSGSTSAICGNRVCYNLHLQVLLATKFGSLFFSPNQHREPAMAEVLIWLGRSADLGPGSRPIFGASESLQESGLDMGLG</sequence>
<dbReference type="AlphaFoldDB" id="W1NZY2"/>
<dbReference type="InterPro" id="IPR036638">
    <property type="entry name" value="HLH_DNA-bd_sf"/>
</dbReference>
<dbReference type="Proteomes" id="UP000017836">
    <property type="component" value="Unassembled WGS sequence"/>
</dbReference>
<evidence type="ECO:0000259" key="5">
    <source>
        <dbReference type="PROSITE" id="PS50888"/>
    </source>
</evidence>
<organism evidence="6 7">
    <name type="scientific">Amborella trichopoda</name>
    <dbReference type="NCBI Taxonomy" id="13333"/>
    <lineage>
        <taxon>Eukaryota</taxon>
        <taxon>Viridiplantae</taxon>
        <taxon>Streptophyta</taxon>
        <taxon>Embryophyta</taxon>
        <taxon>Tracheophyta</taxon>
        <taxon>Spermatophyta</taxon>
        <taxon>Magnoliopsida</taxon>
        <taxon>Amborellales</taxon>
        <taxon>Amborellaceae</taxon>
        <taxon>Amborella</taxon>
    </lineage>
</organism>
<dbReference type="Gramene" id="ERN00939">
    <property type="protein sequence ID" value="ERN00939"/>
    <property type="gene ID" value="AMTR_s00002p00041060"/>
</dbReference>
<dbReference type="eggNOG" id="ENOG502S1VN">
    <property type="taxonomic scope" value="Eukaryota"/>
</dbReference>
<dbReference type="Pfam" id="PF00010">
    <property type="entry name" value="HLH"/>
    <property type="match status" value="1"/>
</dbReference>
<dbReference type="PANTHER" id="PTHR13935">
    <property type="entry name" value="ACHAETE-SCUTE TRANSCRIPTION FACTOR-RELATED"/>
    <property type="match status" value="1"/>
</dbReference>
<dbReference type="InterPro" id="IPR015660">
    <property type="entry name" value="MASH1/Ascl1a-like"/>
</dbReference>
<dbReference type="GO" id="GO:0000977">
    <property type="term" value="F:RNA polymerase II transcription regulatory region sequence-specific DNA binding"/>
    <property type="evidence" value="ECO:0000318"/>
    <property type="project" value="GO_Central"/>
</dbReference>
<evidence type="ECO:0000313" key="7">
    <source>
        <dbReference type="Proteomes" id="UP000017836"/>
    </source>
</evidence>
<keyword evidence="7" id="KW-1185">Reference proteome</keyword>
<feature type="domain" description="BHLH" evidence="5">
    <location>
        <begin position="47"/>
        <end position="100"/>
    </location>
</feature>
<evidence type="ECO:0000313" key="6">
    <source>
        <dbReference type="EMBL" id="ERN00939.1"/>
    </source>
</evidence>
<dbReference type="SUPFAM" id="SSF47459">
    <property type="entry name" value="HLH, helix-loop-helix DNA-binding domain"/>
    <property type="match status" value="1"/>
</dbReference>
<dbReference type="GO" id="GO:0090575">
    <property type="term" value="C:RNA polymerase II transcription regulator complex"/>
    <property type="evidence" value="ECO:0000318"/>
    <property type="project" value="GO_Central"/>
</dbReference>
<dbReference type="Gene3D" id="4.10.280.10">
    <property type="entry name" value="Helix-loop-helix DNA-binding domain"/>
    <property type="match status" value="1"/>
</dbReference>
<evidence type="ECO:0000256" key="2">
    <source>
        <dbReference type="ARBA" id="ARBA00023125"/>
    </source>
</evidence>
<dbReference type="PROSITE" id="PS50888">
    <property type="entry name" value="BHLH"/>
    <property type="match status" value="1"/>
</dbReference>
<dbReference type="EMBL" id="KI394767">
    <property type="protein sequence ID" value="ERN00939.1"/>
    <property type="molecule type" value="Genomic_DNA"/>
</dbReference>
<dbReference type="GO" id="GO:0046983">
    <property type="term" value="F:protein dimerization activity"/>
    <property type="evidence" value="ECO:0007669"/>
    <property type="project" value="InterPro"/>
</dbReference>
<keyword evidence="2" id="KW-0238">DNA-binding</keyword>
<keyword evidence="1" id="KW-0805">Transcription regulation</keyword>
<keyword evidence="3" id="KW-0804">Transcription</keyword>
<evidence type="ECO:0000256" key="1">
    <source>
        <dbReference type="ARBA" id="ARBA00023015"/>
    </source>
</evidence>
<dbReference type="HOGENOM" id="CLU_1104044_0_0_1"/>
<proteinExistence type="predicted"/>
<evidence type="ECO:0000256" key="3">
    <source>
        <dbReference type="ARBA" id="ARBA00023163"/>
    </source>
</evidence>
<evidence type="ECO:0000256" key="4">
    <source>
        <dbReference type="ARBA" id="ARBA00023242"/>
    </source>
</evidence>
<dbReference type="GO" id="GO:0000981">
    <property type="term" value="F:DNA-binding transcription factor activity, RNA polymerase II-specific"/>
    <property type="evidence" value="ECO:0000318"/>
    <property type="project" value="GO_Central"/>
</dbReference>
<keyword evidence="4" id="KW-0539">Nucleus</keyword>
<accession>W1NZY2</accession>
<dbReference type="PANTHER" id="PTHR13935:SF41">
    <property type="entry name" value="TRANSCRIPTION FACTOR ORG2-RELATED"/>
    <property type="match status" value="1"/>
</dbReference>
<dbReference type="InterPro" id="IPR011598">
    <property type="entry name" value="bHLH_dom"/>
</dbReference>
<name>W1NZY2_AMBTC</name>
<dbReference type="SMART" id="SM00353">
    <property type="entry name" value="HLH"/>
    <property type="match status" value="1"/>
</dbReference>
<reference evidence="7" key="1">
    <citation type="journal article" date="2013" name="Science">
        <title>The Amborella genome and the evolution of flowering plants.</title>
        <authorList>
            <consortium name="Amborella Genome Project"/>
        </authorList>
    </citation>
    <scope>NUCLEOTIDE SEQUENCE [LARGE SCALE GENOMIC DNA]</scope>
</reference>
<gene>
    <name evidence="6" type="ORF">AMTR_s00002p00041060</name>
</gene>